<dbReference type="InterPro" id="IPR036866">
    <property type="entry name" value="RibonucZ/Hydroxyglut_hydro"/>
</dbReference>
<feature type="non-terminal residue" evidence="9">
    <location>
        <position position="102"/>
    </location>
</feature>
<feature type="domain" description="Metallo-beta-lactamase" evidence="8">
    <location>
        <begin position="42"/>
        <end position="101"/>
    </location>
</feature>
<evidence type="ECO:0000259" key="8">
    <source>
        <dbReference type="Pfam" id="PF00753"/>
    </source>
</evidence>
<dbReference type="PANTHER" id="PTHR23200:SF48">
    <property type="entry name" value="METALLO-BETA-LACTAMASE DOMAIN-CONTAINING PROTEIN 1"/>
    <property type="match status" value="1"/>
</dbReference>
<dbReference type="InterPro" id="IPR001279">
    <property type="entry name" value="Metallo-B-lactamas"/>
</dbReference>
<sequence>MSRGFRTSPLGTREVPGVPYTLRVLQEGYSRPHPDGTVRADGTVTLVAGGPVTALVDTGGPWGQRRLLGHLSELGVSPRDVTHVVCTHGHSDHVGNVNLFPE</sequence>
<comment type="function">
    <text evidence="7">Endoribonuclease that catalyzes the hydrolysis of histone-coding pre-mRNA 3'-end. Involved in histone pre-mRNA processing during the S-phase of the cell cycle, which is required for entering/progressing through S-phase. Cleaves histone pre-mRNA at a major and a minor cleavage site after the 5'-ACCCA-3' and the 5'-ACCCACA-3' sequence, respectively, and located downstream of the stem-loop. May require the presence of the HDE element located at the histone pre-RNA 3'-end to avoid non-specific cleavage.</text>
</comment>
<dbReference type="Gene3D" id="3.60.15.10">
    <property type="entry name" value="Ribonuclease Z/Hydroxyacylglutathione hydrolase-like"/>
    <property type="match status" value="1"/>
</dbReference>
<evidence type="ECO:0000256" key="3">
    <source>
        <dbReference type="ARBA" id="ARBA00011738"/>
    </source>
</evidence>
<dbReference type="AlphaFoldDB" id="A0A7K6ZA92"/>
<dbReference type="GO" id="GO:0005829">
    <property type="term" value="C:cytosol"/>
    <property type="evidence" value="ECO:0007669"/>
    <property type="project" value="UniProtKB-SubCell"/>
</dbReference>
<evidence type="ECO:0000313" key="10">
    <source>
        <dbReference type="Proteomes" id="UP000536033"/>
    </source>
</evidence>
<gene>
    <name evidence="9" type="primary">Mblac1</name>
    <name evidence="9" type="ORF">ALCTOR_R15398</name>
</gene>
<dbReference type="Pfam" id="PF00753">
    <property type="entry name" value="Lactamase_B"/>
    <property type="match status" value="1"/>
</dbReference>
<comment type="subcellular location">
    <subcellularLocation>
        <location evidence="1">Cytoplasm</location>
        <location evidence="1">Cytosol</location>
    </subcellularLocation>
</comment>
<evidence type="ECO:0000256" key="1">
    <source>
        <dbReference type="ARBA" id="ARBA00004514"/>
    </source>
</evidence>
<dbReference type="PANTHER" id="PTHR23200">
    <property type="entry name" value="METALLO-BETA-LACTAMASE DOMAIN-CONTAINING PROTEIN 1"/>
    <property type="match status" value="1"/>
</dbReference>
<evidence type="ECO:0000256" key="7">
    <source>
        <dbReference type="ARBA" id="ARBA00045869"/>
    </source>
</evidence>
<organism evidence="9 10">
    <name type="scientific">Alca torda</name>
    <name type="common">Razorbill</name>
    <dbReference type="NCBI Taxonomy" id="28689"/>
    <lineage>
        <taxon>Eukaryota</taxon>
        <taxon>Metazoa</taxon>
        <taxon>Chordata</taxon>
        <taxon>Craniata</taxon>
        <taxon>Vertebrata</taxon>
        <taxon>Euteleostomi</taxon>
        <taxon>Archelosauria</taxon>
        <taxon>Archosauria</taxon>
        <taxon>Dinosauria</taxon>
        <taxon>Saurischia</taxon>
        <taxon>Theropoda</taxon>
        <taxon>Coelurosauria</taxon>
        <taxon>Aves</taxon>
        <taxon>Neognathae</taxon>
        <taxon>Neoaves</taxon>
        <taxon>Charadriiformes</taxon>
        <taxon>Alcidae</taxon>
        <taxon>Alca</taxon>
    </lineage>
</organism>
<proteinExistence type="inferred from homology"/>
<reference evidence="9 10" key="1">
    <citation type="submission" date="2019-09" db="EMBL/GenBank/DDBJ databases">
        <title>Bird 10,000 Genomes (B10K) Project - Family phase.</title>
        <authorList>
            <person name="Zhang G."/>
        </authorList>
    </citation>
    <scope>NUCLEOTIDE SEQUENCE [LARGE SCALE GENOMIC DNA]</scope>
    <source>
        <strain evidence="9">OUT-0003</strain>
        <tissue evidence="9">Muscle</tissue>
    </source>
</reference>
<comment type="catalytic activity">
    <reaction evidence="6">
        <text>a ribonucleotidyl-ribonucleotide-RNA + H2O = a 3'-end ribonucleotide-RNA + a 5'-end 5'-phospho-ribonucleoside-RNA + H(+)</text>
        <dbReference type="Rhea" id="RHEA:68096"/>
        <dbReference type="Rhea" id="RHEA-COMP:15179"/>
        <dbReference type="Rhea" id="RHEA-COMP:17355"/>
        <dbReference type="Rhea" id="RHEA-COMP:17428"/>
        <dbReference type="ChEBI" id="CHEBI:15377"/>
        <dbReference type="ChEBI" id="CHEBI:15378"/>
        <dbReference type="ChEBI" id="CHEBI:74896"/>
        <dbReference type="ChEBI" id="CHEBI:138282"/>
        <dbReference type="ChEBI" id="CHEBI:173118"/>
    </reaction>
    <physiologicalReaction direction="left-to-right" evidence="6">
        <dbReference type="Rhea" id="RHEA:68097"/>
    </physiologicalReaction>
</comment>
<comment type="caution">
    <text evidence="9">The sequence shown here is derived from an EMBL/GenBank/DDBJ whole genome shotgun (WGS) entry which is preliminary data.</text>
</comment>
<feature type="non-terminal residue" evidence="9">
    <location>
        <position position="1"/>
    </location>
</feature>
<comment type="similarity">
    <text evidence="2">Belongs to the metallo-beta-lactamase superfamily. Glyoxalase II family.</text>
</comment>
<evidence type="ECO:0000256" key="2">
    <source>
        <dbReference type="ARBA" id="ARBA00006759"/>
    </source>
</evidence>
<dbReference type="EMBL" id="VZSD01027945">
    <property type="protein sequence ID" value="NWX80517.1"/>
    <property type="molecule type" value="Genomic_DNA"/>
</dbReference>
<accession>A0A7K6ZA92</accession>
<dbReference type="Proteomes" id="UP000536033">
    <property type="component" value="Unassembled WGS sequence"/>
</dbReference>
<evidence type="ECO:0000256" key="6">
    <source>
        <dbReference type="ARBA" id="ARBA00044690"/>
    </source>
</evidence>
<protein>
    <recommendedName>
        <fullName evidence="4">Metallo-beta-lactamase domain-containing protein 1</fullName>
    </recommendedName>
    <alternativeName>
        <fullName evidence="5">Endoribonuclease MBLAC1</fullName>
    </alternativeName>
</protein>
<dbReference type="SUPFAM" id="SSF56281">
    <property type="entry name" value="Metallo-hydrolase/oxidoreductase"/>
    <property type="match status" value="1"/>
</dbReference>
<keyword evidence="10" id="KW-1185">Reference proteome</keyword>
<name>A0A7K6ZA92_ALCTO</name>
<dbReference type="InterPro" id="IPR039344">
    <property type="entry name" value="MBLAC1"/>
</dbReference>
<evidence type="ECO:0000256" key="5">
    <source>
        <dbReference type="ARBA" id="ARBA00032988"/>
    </source>
</evidence>
<evidence type="ECO:0000256" key="4">
    <source>
        <dbReference type="ARBA" id="ARBA00014856"/>
    </source>
</evidence>
<evidence type="ECO:0000313" key="9">
    <source>
        <dbReference type="EMBL" id="NWX80517.1"/>
    </source>
</evidence>
<comment type="subunit">
    <text evidence="3">Homodimer.</text>
</comment>